<protein>
    <submittedName>
        <fullName evidence="1">Uncharacterized protein</fullName>
    </submittedName>
</protein>
<gene>
    <name evidence="1" type="ordered locus">HCH_00874</name>
</gene>
<dbReference type="EMBL" id="CP000155">
    <property type="protein sequence ID" value="ABC27766.1"/>
    <property type="molecule type" value="Genomic_DNA"/>
</dbReference>
<reference evidence="1 2" key="1">
    <citation type="journal article" date="2005" name="Nucleic Acids Res.">
        <title>Genomic blueprint of Hahella chejuensis, a marine microbe producing an algicidal agent.</title>
        <authorList>
            <person name="Jeong H."/>
            <person name="Yim J.H."/>
            <person name="Lee C."/>
            <person name="Choi S.-H."/>
            <person name="Park Y.K."/>
            <person name="Yoon S.H."/>
            <person name="Hur C.-G."/>
            <person name="Kang H.-Y."/>
            <person name="Kim D."/>
            <person name="Lee H.H."/>
            <person name="Park K.H."/>
            <person name="Park S.-H."/>
            <person name="Park H.-S."/>
            <person name="Lee H.K."/>
            <person name="Oh T.K."/>
            <person name="Kim J.F."/>
        </authorList>
    </citation>
    <scope>NUCLEOTIDE SEQUENCE [LARGE SCALE GENOMIC DNA]</scope>
    <source>
        <strain evidence="1 2">KCTC 2396</strain>
    </source>
</reference>
<keyword evidence="2" id="KW-1185">Reference proteome</keyword>
<dbReference type="KEGG" id="hch:HCH_00874"/>
<evidence type="ECO:0000313" key="2">
    <source>
        <dbReference type="Proteomes" id="UP000000238"/>
    </source>
</evidence>
<sequence>MSTGSDGSLGVLTVRILRLGETPGCSELQGVRVNDSLQ</sequence>
<dbReference type="STRING" id="349521.HCH_00874"/>
<dbReference type="Proteomes" id="UP000000238">
    <property type="component" value="Chromosome"/>
</dbReference>
<proteinExistence type="predicted"/>
<accession>Q2SNK8</accession>
<dbReference type="HOGENOM" id="CLU_3328546_0_0_6"/>
<dbReference type="AlphaFoldDB" id="Q2SNK8"/>
<name>Q2SNK8_HAHCH</name>
<organism evidence="1 2">
    <name type="scientific">Hahella chejuensis (strain KCTC 2396)</name>
    <dbReference type="NCBI Taxonomy" id="349521"/>
    <lineage>
        <taxon>Bacteria</taxon>
        <taxon>Pseudomonadati</taxon>
        <taxon>Pseudomonadota</taxon>
        <taxon>Gammaproteobacteria</taxon>
        <taxon>Oceanospirillales</taxon>
        <taxon>Hahellaceae</taxon>
        <taxon>Hahella</taxon>
    </lineage>
</organism>
<evidence type="ECO:0000313" key="1">
    <source>
        <dbReference type="EMBL" id="ABC27766.1"/>
    </source>
</evidence>